<dbReference type="SUPFAM" id="SSF54001">
    <property type="entry name" value="Cysteine proteinases"/>
    <property type="match status" value="1"/>
</dbReference>
<proteinExistence type="predicted"/>
<dbReference type="OrthoDB" id="5735764at2"/>
<comment type="caution">
    <text evidence="3">The sequence shown here is derived from an EMBL/GenBank/DDBJ whole genome shotgun (WGS) entry which is preliminary data.</text>
</comment>
<evidence type="ECO:0000313" key="4">
    <source>
        <dbReference type="Proteomes" id="UP000238634"/>
    </source>
</evidence>
<name>A0A2T1D7A7_9CYAN</name>
<gene>
    <name evidence="3" type="ORF">C7B65_21795</name>
</gene>
<dbReference type="Proteomes" id="UP000238634">
    <property type="component" value="Unassembled WGS sequence"/>
</dbReference>
<evidence type="ECO:0000259" key="2">
    <source>
        <dbReference type="Pfam" id="PF13529"/>
    </source>
</evidence>
<protein>
    <recommendedName>
        <fullName evidence="2">Peptidase C39-like domain-containing protein</fullName>
    </recommendedName>
</protein>
<organism evidence="3 4">
    <name type="scientific">Phormidesmis priestleyi ULC007</name>
    <dbReference type="NCBI Taxonomy" id="1920490"/>
    <lineage>
        <taxon>Bacteria</taxon>
        <taxon>Bacillati</taxon>
        <taxon>Cyanobacteriota</taxon>
        <taxon>Cyanophyceae</taxon>
        <taxon>Leptolyngbyales</taxon>
        <taxon>Leptolyngbyaceae</taxon>
        <taxon>Phormidesmis</taxon>
    </lineage>
</organism>
<keyword evidence="4" id="KW-1185">Reference proteome</keyword>
<dbReference type="Pfam" id="PF13529">
    <property type="entry name" value="Peptidase_C39_2"/>
    <property type="match status" value="1"/>
</dbReference>
<sequence>MTDPTATSTLSSPGVTAPPTYSGPKEVLINKPVTLKGTYDATRIAQVTLSAEDKFPLNVTTSNGTWQVTMPNGFSTAGSRWLRLKGVDSAGKMIENRVFYITVSSDPLTIGQSLTLKVLQDTFFKAAPADSSTLTDQQKVLVKAGQTFSVNRYGSIDGHVKLELGETIAPIGNFGYFYDSHVQLSKGTQIFRFNLEDVPNVSVTAQLVINTTTILKAKLGDSSTLAANQKINAVAGQTYAITGYACVNGHFRVKLAEPIAGFGDTGFVYWKFAQVKRNGKSIPYDSDALTVTALTPTIFKKRPIDSSQLQASERTSFTAGTLYGVSSYAIQGGHIKVSLTEELPGFGNTGFVFPSFVQMKRGGKPFNPIPPTVEINVPYFSQRDNPRYYWATCNVTSIAMVFYYYGIRAKNGGQLEDELLQWCLNKGGEGAQTNHNVLSQLVQSYGFKPSFSVNRTWQEVKEELTNGRPVVLCGLFTHGGHIITAIGFTSQGYIVNDPWGDAMSGYSNTEGRKRLYPYSYVDEVAGPDGGVWAHFISK</sequence>
<evidence type="ECO:0000256" key="1">
    <source>
        <dbReference type="SAM" id="MobiDB-lite"/>
    </source>
</evidence>
<feature type="compositionally biased region" description="Polar residues" evidence="1">
    <location>
        <begin position="1"/>
        <end position="14"/>
    </location>
</feature>
<reference evidence="3 4" key="2">
    <citation type="submission" date="2018-03" db="EMBL/GenBank/DDBJ databases">
        <title>The ancient ancestry and fast evolution of plastids.</title>
        <authorList>
            <person name="Moore K.R."/>
            <person name="Magnabosco C."/>
            <person name="Momper L."/>
            <person name="Gold D.A."/>
            <person name="Bosak T."/>
            <person name="Fournier G.P."/>
        </authorList>
    </citation>
    <scope>NUCLEOTIDE SEQUENCE [LARGE SCALE GENOMIC DNA]</scope>
    <source>
        <strain evidence="3 4">ULC007</strain>
    </source>
</reference>
<accession>A0A2T1D7A7</accession>
<feature type="region of interest" description="Disordered" evidence="1">
    <location>
        <begin position="1"/>
        <end position="23"/>
    </location>
</feature>
<evidence type="ECO:0000313" key="3">
    <source>
        <dbReference type="EMBL" id="PSB16359.1"/>
    </source>
</evidence>
<dbReference type="Gene3D" id="3.90.70.10">
    <property type="entry name" value="Cysteine proteinases"/>
    <property type="match status" value="1"/>
</dbReference>
<feature type="domain" description="Peptidase C39-like" evidence="2">
    <location>
        <begin position="375"/>
        <end position="499"/>
    </location>
</feature>
<reference evidence="3 4" key="1">
    <citation type="submission" date="2018-02" db="EMBL/GenBank/DDBJ databases">
        <authorList>
            <person name="Cohen D.B."/>
            <person name="Kent A.D."/>
        </authorList>
    </citation>
    <scope>NUCLEOTIDE SEQUENCE [LARGE SCALE GENOMIC DNA]</scope>
    <source>
        <strain evidence="3 4">ULC007</strain>
    </source>
</reference>
<dbReference type="InterPro" id="IPR039564">
    <property type="entry name" value="Peptidase_C39-like"/>
</dbReference>
<dbReference type="InterPro" id="IPR038765">
    <property type="entry name" value="Papain-like_cys_pep_sf"/>
</dbReference>
<dbReference type="EMBL" id="PVWG01000043">
    <property type="protein sequence ID" value="PSB16359.1"/>
    <property type="molecule type" value="Genomic_DNA"/>
</dbReference>
<dbReference type="RefSeq" id="WP_073074768.1">
    <property type="nucleotide sequence ID" value="NZ_MPPI01000045.1"/>
</dbReference>
<dbReference type="AlphaFoldDB" id="A0A2T1D7A7"/>